<comment type="caution">
    <text evidence="1">The sequence shown here is derived from an EMBL/GenBank/DDBJ whole genome shotgun (WGS) entry which is preliminary data.</text>
</comment>
<dbReference type="EMBL" id="CM023475">
    <property type="protein sequence ID" value="KAH7946196.1"/>
    <property type="molecule type" value="Genomic_DNA"/>
</dbReference>
<name>A0ACB8CMP9_DERSI</name>
<protein>
    <submittedName>
        <fullName evidence="1">Uncharacterized protein</fullName>
    </submittedName>
</protein>
<dbReference type="Proteomes" id="UP000821865">
    <property type="component" value="Chromosome 6"/>
</dbReference>
<reference evidence="1" key="1">
    <citation type="submission" date="2020-05" db="EMBL/GenBank/DDBJ databases">
        <title>Large-scale comparative analyses of tick genomes elucidate their genetic diversity and vector capacities.</title>
        <authorList>
            <person name="Jia N."/>
            <person name="Wang J."/>
            <person name="Shi W."/>
            <person name="Du L."/>
            <person name="Sun Y."/>
            <person name="Zhan W."/>
            <person name="Jiang J."/>
            <person name="Wang Q."/>
            <person name="Zhang B."/>
            <person name="Ji P."/>
            <person name="Sakyi L.B."/>
            <person name="Cui X."/>
            <person name="Yuan T."/>
            <person name="Jiang B."/>
            <person name="Yang W."/>
            <person name="Lam T.T.-Y."/>
            <person name="Chang Q."/>
            <person name="Ding S."/>
            <person name="Wang X."/>
            <person name="Zhu J."/>
            <person name="Ruan X."/>
            <person name="Zhao L."/>
            <person name="Wei J."/>
            <person name="Que T."/>
            <person name="Du C."/>
            <person name="Cheng J."/>
            <person name="Dai P."/>
            <person name="Han X."/>
            <person name="Huang E."/>
            <person name="Gao Y."/>
            <person name="Liu J."/>
            <person name="Shao H."/>
            <person name="Ye R."/>
            <person name="Li L."/>
            <person name="Wei W."/>
            <person name="Wang X."/>
            <person name="Wang C."/>
            <person name="Yang T."/>
            <person name="Huo Q."/>
            <person name="Li W."/>
            <person name="Guo W."/>
            <person name="Chen H."/>
            <person name="Zhou L."/>
            <person name="Ni X."/>
            <person name="Tian J."/>
            <person name="Zhou Y."/>
            <person name="Sheng Y."/>
            <person name="Liu T."/>
            <person name="Pan Y."/>
            <person name="Xia L."/>
            <person name="Li J."/>
            <person name="Zhao F."/>
            <person name="Cao W."/>
        </authorList>
    </citation>
    <scope>NUCLEOTIDE SEQUENCE</scope>
    <source>
        <strain evidence="1">Dsil-2018</strain>
    </source>
</reference>
<accession>A0ACB8CMP9</accession>
<organism evidence="1 2">
    <name type="scientific">Dermacentor silvarum</name>
    <name type="common">Tick</name>
    <dbReference type="NCBI Taxonomy" id="543639"/>
    <lineage>
        <taxon>Eukaryota</taxon>
        <taxon>Metazoa</taxon>
        <taxon>Ecdysozoa</taxon>
        <taxon>Arthropoda</taxon>
        <taxon>Chelicerata</taxon>
        <taxon>Arachnida</taxon>
        <taxon>Acari</taxon>
        <taxon>Parasitiformes</taxon>
        <taxon>Ixodida</taxon>
        <taxon>Ixodoidea</taxon>
        <taxon>Ixodidae</taxon>
        <taxon>Rhipicephalinae</taxon>
        <taxon>Dermacentor</taxon>
    </lineage>
</organism>
<keyword evidence="2" id="KW-1185">Reference proteome</keyword>
<sequence>MCSLRENVKERQLTSKDYVNRRRTARVPKFQVGKYVRVKKPVTGPKGTPSFGPPLKILKRIRRWTSCLEDGRMWNASQLTAVPEEALPQHALIWDDNGHQSVPLHGSQVSLPRSPPTPDRTALSTELHLHSAPSTPSALLLSYDPQHPWLTRSLASDDDRYGGDDSAPVVGTEPSGNGESCKDAYLWGDEAPMAECAKGHRCDPTTGKCTPESHINWFPFDN</sequence>
<proteinExistence type="predicted"/>
<evidence type="ECO:0000313" key="2">
    <source>
        <dbReference type="Proteomes" id="UP000821865"/>
    </source>
</evidence>
<evidence type="ECO:0000313" key="1">
    <source>
        <dbReference type="EMBL" id="KAH7946196.1"/>
    </source>
</evidence>
<gene>
    <name evidence="1" type="ORF">HPB49_021393</name>
</gene>